<keyword evidence="2" id="KW-0663">Pyridoxal phosphate</keyword>
<reference evidence="6 7" key="1">
    <citation type="submission" date="2017-12" db="EMBL/GenBank/DDBJ databases">
        <authorList>
            <person name="Paulsen S."/>
            <person name="Gram L.K."/>
        </authorList>
    </citation>
    <scope>NUCLEOTIDE SEQUENCE [LARGE SCALE GENOMIC DNA]</scope>
    <source>
        <strain evidence="6 7">S2897</strain>
    </source>
</reference>
<feature type="non-terminal residue" evidence="6">
    <location>
        <position position="1"/>
    </location>
</feature>
<dbReference type="AlphaFoldDB" id="A0A5S3YLL6"/>
<evidence type="ECO:0000313" key="6">
    <source>
        <dbReference type="EMBL" id="TMP74344.1"/>
    </source>
</evidence>
<dbReference type="InterPro" id="IPR029066">
    <property type="entry name" value="PLP-binding_barrel"/>
</dbReference>
<organism evidence="6 7">
    <name type="scientific">Pseudoalteromonas ruthenica</name>
    <dbReference type="NCBI Taxonomy" id="151081"/>
    <lineage>
        <taxon>Bacteria</taxon>
        <taxon>Pseudomonadati</taxon>
        <taxon>Pseudomonadota</taxon>
        <taxon>Gammaproteobacteria</taxon>
        <taxon>Alteromonadales</taxon>
        <taxon>Pseudoalteromonadaceae</taxon>
        <taxon>Pseudoalteromonas</taxon>
    </lineage>
</organism>
<proteinExistence type="predicted"/>
<sequence length="87" mass="9746">SDLPILLANNFQTIIHDENQLAMLESAELDAPIATWLKVDTGMHRLGIEPSQLEGFYRRLKASKNTHSAVNLMTHFPCADDLNNART</sequence>
<evidence type="ECO:0000259" key="5">
    <source>
        <dbReference type="Pfam" id="PF01168"/>
    </source>
</evidence>
<reference evidence="7" key="2">
    <citation type="submission" date="2019-06" db="EMBL/GenBank/DDBJ databases">
        <title>Co-occurence of chitin degradation, pigmentation and bioactivity in marine Pseudoalteromonas.</title>
        <authorList>
            <person name="Sonnenschein E.C."/>
            <person name="Bech P.K."/>
        </authorList>
    </citation>
    <scope>NUCLEOTIDE SEQUENCE [LARGE SCALE GENOMIC DNA]</scope>
    <source>
        <strain evidence="7">S2897</strain>
    </source>
</reference>
<dbReference type="Gene3D" id="3.20.20.10">
    <property type="entry name" value="Alanine racemase"/>
    <property type="match status" value="1"/>
</dbReference>
<comment type="caution">
    <text evidence="6">The sequence shown here is derived from an EMBL/GenBank/DDBJ whole genome shotgun (WGS) entry which is preliminary data.</text>
</comment>
<dbReference type="EMBL" id="PNCG01000720">
    <property type="protein sequence ID" value="TMP74344.1"/>
    <property type="molecule type" value="Genomic_DNA"/>
</dbReference>
<dbReference type="GO" id="GO:0005829">
    <property type="term" value="C:cytosol"/>
    <property type="evidence" value="ECO:0007669"/>
    <property type="project" value="TreeGrafter"/>
</dbReference>
<name>A0A5S3YLL6_9GAMM</name>
<comment type="cofactor">
    <cofactor evidence="1">
        <name>pyridoxal 5'-phosphate</name>
        <dbReference type="ChEBI" id="CHEBI:597326"/>
    </cofactor>
</comment>
<dbReference type="InterPro" id="IPR001608">
    <property type="entry name" value="Ala_racemase_N"/>
</dbReference>
<dbReference type="RefSeq" id="WP_171041976.1">
    <property type="nucleotide sequence ID" value="NZ_PNCG01000720.1"/>
</dbReference>
<dbReference type="SUPFAM" id="SSF51419">
    <property type="entry name" value="PLP-binding barrel"/>
    <property type="match status" value="1"/>
</dbReference>
<evidence type="ECO:0000256" key="2">
    <source>
        <dbReference type="ARBA" id="ARBA00022898"/>
    </source>
</evidence>
<dbReference type="PANTHER" id="PTHR30511">
    <property type="entry name" value="ALANINE RACEMASE"/>
    <property type="match status" value="1"/>
</dbReference>
<protein>
    <submittedName>
        <fullName evidence="6">Alanine racemase</fullName>
        <ecNumber evidence="6">5.1.1.1</ecNumber>
    </submittedName>
</protein>
<dbReference type="InterPro" id="IPR000821">
    <property type="entry name" value="Ala_racemase"/>
</dbReference>
<keyword evidence="3 6" id="KW-0413">Isomerase</keyword>
<evidence type="ECO:0000256" key="4">
    <source>
        <dbReference type="ARBA" id="ARBA00037912"/>
    </source>
</evidence>
<dbReference type="EC" id="5.1.1.1" evidence="6"/>
<evidence type="ECO:0000256" key="3">
    <source>
        <dbReference type="ARBA" id="ARBA00023235"/>
    </source>
</evidence>
<feature type="non-terminal residue" evidence="6">
    <location>
        <position position="87"/>
    </location>
</feature>
<dbReference type="Pfam" id="PF01168">
    <property type="entry name" value="Ala_racemase_N"/>
    <property type="match status" value="1"/>
</dbReference>
<dbReference type="Proteomes" id="UP000305874">
    <property type="component" value="Unassembled WGS sequence"/>
</dbReference>
<evidence type="ECO:0000313" key="7">
    <source>
        <dbReference type="Proteomes" id="UP000305874"/>
    </source>
</evidence>
<feature type="domain" description="Alanine racemase N-terminal" evidence="5">
    <location>
        <begin position="2"/>
        <end position="83"/>
    </location>
</feature>
<gene>
    <name evidence="6" type="primary">alr</name>
    <name evidence="6" type="ORF">CWC05_22235</name>
</gene>
<dbReference type="GO" id="GO:0030170">
    <property type="term" value="F:pyridoxal phosphate binding"/>
    <property type="evidence" value="ECO:0007669"/>
    <property type="project" value="TreeGrafter"/>
</dbReference>
<dbReference type="GO" id="GO:0008784">
    <property type="term" value="F:alanine racemase activity"/>
    <property type="evidence" value="ECO:0007669"/>
    <property type="project" value="UniProtKB-EC"/>
</dbReference>
<accession>A0A5S3YLL6</accession>
<dbReference type="PANTHER" id="PTHR30511:SF4">
    <property type="entry name" value="ALANINE RACEMASE, BIOSYNTHETIC"/>
    <property type="match status" value="1"/>
</dbReference>
<evidence type="ECO:0000256" key="1">
    <source>
        <dbReference type="ARBA" id="ARBA00001933"/>
    </source>
</evidence>
<dbReference type="GO" id="GO:0030632">
    <property type="term" value="P:D-alanine biosynthetic process"/>
    <property type="evidence" value="ECO:0007669"/>
    <property type="project" value="TreeGrafter"/>
</dbReference>
<comment type="pathway">
    <text evidence="4">Amino-acid biosynthesis; D-alanine biosynthesis; D-alanine from L-alanine: step 1/1.</text>
</comment>
<dbReference type="PRINTS" id="PR00992">
    <property type="entry name" value="ALARACEMASE"/>
</dbReference>